<protein>
    <submittedName>
        <fullName evidence="1">Uncharacterized protein</fullName>
    </submittedName>
</protein>
<organism evidence="1 2">
    <name type="scientific">Pseudomonas fluorescens</name>
    <dbReference type="NCBI Taxonomy" id="294"/>
    <lineage>
        <taxon>Bacteria</taxon>
        <taxon>Pseudomonadati</taxon>
        <taxon>Pseudomonadota</taxon>
        <taxon>Gammaproteobacteria</taxon>
        <taxon>Pseudomonadales</taxon>
        <taxon>Pseudomonadaceae</taxon>
        <taxon>Pseudomonas</taxon>
    </lineage>
</organism>
<proteinExistence type="predicted"/>
<dbReference type="Proteomes" id="UP000249493">
    <property type="component" value="Unassembled WGS sequence"/>
</dbReference>
<evidence type="ECO:0000313" key="2">
    <source>
        <dbReference type="Proteomes" id="UP000249493"/>
    </source>
</evidence>
<dbReference type="EMBL" id="QLIN01000014">
    <property type="protein sequence ID" value="RAI64825.1"/>
    <property type="molecule type" value="Genomic_DNA"/>
</dbReference>
<accession>A0A327MQ33</accession>
<comment type="caution">
    <text evidence="1">The sequence shown here is derived from an EMBL/GenBank/DDBJ whole genome shotgun (WGS) entry which is preliminary data.</text>
</comment>
<dbReference type="AlphaFoldDB" id="A0A327MQ33"/>
<dbReference type="RefSeq" id="WP_111287655.1">
    <property type="nucleotide sequence ID" value="NZ_QLIN01000014.1"/>
</dbReference>
<gene>
    <name evidence="1" type="ORF">DOZ80_25515</name>
</gene>
<name>A0A327MQ33_PSEFL</name>
<sequence length="261" mass="28285">MTQDFCSSQGPAEVFLLDNAAGNYKILPGGVAYCTGILPYEGFEVVRVQLQTWLPLDQAYPFIEAFLNSVGRPVQAFCGIEIRVPAQLTSEDWSNFNTPYLVQLRRWGLMYGDLSGVCRSNIALADHPPQTASLCAFSYTAPTTSKEGGFCLSGTADIAPDGKIIAEGDTSPTAMRQRARYTIDVISASLSRLGLSWRDANQIAIFHVHEIPNLWGSTLLGGLGETLSRGLVVYRARPPISGGEVELEVRGARRELILAGG</sequence>
<reference evidence="1 2" key="1">
    <citation type="submission" date="2018-06" db="EMBL/GenBank/DDBJ databases">
        <authorList>
            <person name="Zhirakovskaya E."/>
        </authorList>
    </citation>
    <scope>NUCLEOTIDE SEQUENCE [LARGE SCALE GENOMIC DNA]</scope>
    <source>
        <strain evidence="1 2">LY3</strain>
    </source>
</reference>
<evidence type="ECO:0000313" key="1">
    <source>
        <dbReference type="EMBL" id="RAI64825.1"/>
    </source>
</evidence>